<organism evidence="1 2">
    <name type="scientific">Ridgeia piscesae</name>
    <name type="common">Tubeworm</name>
    <dbReference type="NCBI Taxonomy" id="27915"/>
    <lineage>
        <taxon>Eukaryota</taxon>
        <taxon>Metazoa</taxon>
        <taxon>Spiralia</taxon>
        <taxon>Lophotrochozoa</taxon>
        <taxon>Annelida</taxon>
        <taxon>Polychaeta</taxon>
        <taxon>Sedentaria</taxon>
        <taxon>Canalipalpata</taxon>
        <taxon>Sabellida</taxon>
        <taxon>Siboglinidae</taxon>
        <taxon>Ridgeia</taxon>
    </lineage>
</organism>
<dbReference type="Proteomes" id="UP001209878">
    <property type="component" value="Unassembled WGS sequence"/>
</dbReference>
<keyword evidence="2" id="KW-1185">Reference proteome</keyword>
<dbReference type="AlphaFoldDB" id="A0AAD9NL58"/>
<sequence length="101" mass="11793">MPAYMWLCGYACMRVCVYVNITYNTNLISYEAVIVLLFPCLSKGEFQEHVTLSYLMTCGSRLNTHFLPRQRGVRHRSFYRTRRKAPVQYAGISRQLCNTTI</sequence>
<evidence type="ECO:0000313" key="2">
    <source>
        <dbReference type="Proteomes" id="UP001209878"/>
    </source>
</evidence>
<gene>
    <name evidence="1" type="ORF">NP493_974g00047</name>
</gene>
<proteinExistence type="predicted"/>
<protein>
    <submittedName>
        <fullName evidence="1">Uncharacterized protein</fullName>
    </submittedName>
</protein>
<reference evidence="1" key="1">
    <citation type="journal article" date="2023" name="Mol. Biol. Evol.">
        <title>Third-Generation Sequencing Reveals the Adaptive Role of the Epigenome in Three Deep-Sea Polychaetes.</title>
        <authorList>
            <person name="Perez M."/>
            <person name="Aroh O."/>
            <person name="Sun Y."/>
            <person name="Lan Y."/>
            <person name="Juniper S.K."/>
            <person name="Young C.R."/>
            <person name="Angers B."/>
            <person name="Qian P.Y."/>
        </authorList>
    </citation>
    <scope>NUCLEOTIDE SEQUENCE</scope>
    <source>
        <strain evidence="1">R07B-5</strain>
    </source>
</reference>
<dbReference type="EMBL" id="JAODUO010000972">
    <property type="protein sequence ID" value="KAK2172316.1"/>
    <property type="molecule type" value="Genomic_DNA"/>
</dbReference>
<name>A0AAD9NL58_RIDPI</name>
<accession>A0AAD9NL58</accession>
<comment type="caution">
    <text evidence="1">The sequence shown here is derived from an EMBL/GenBank/DDBJ whole genome shotgun (WGS) entry which is preliminary data.</text>
</comment>
<evidence type="ECO:0000313" key="1">
    <source>
        <dbReference type="EMBL" id="KAK2172316.1"/>
    </source>
</evidence>